<keyword evidence="2" id="KW-0472">Membrane</keyword>
<dbReference type="Gene3D" id="1.10.10.10">
    <property type="entry name" value="Winged helix-like DNA-binding domain superfamily/Winged helix DNA-binding domain"/>
    <property type="match status" value="1"/>
</dbReference>
<accession>A0A6J4T201</accession>
<protein>
    <recommendedName>
        <fullName evidence="4">RNA polymerase sigma factor 70 region 4 type 2 domain-containing protein</fullName>
    </recommendedName>
</protein>
<gene>
    <name evidence="3" type="ORF">AVDCRST_MAG67-2752</name>
</gene>
<organism evidence="3">
    <name type="scientific">uncultured Solirubrobacteraceae bacterium</name>
    <dbReference type="NCBI Taxonomy" id="1162706"/>
    <lineage>
        <taxon>Bacteria</taxon>
        <taxon>Bacillati</taxon>
        <taxon>Actinomycetota</taxon>
        <taxon>Thermoleophilia</taxon>
        <taxon>Solirubrobacterales</taxon>
        <taxon>Solirubrobacteraceae</taxon>
        <taxon>environmental samples</taxon>
    </lineage>
</organism>
<dbReference type="EMBL" id="CADCVQ010000115">
    <property type="protein sequence ID" value="CAA9511388.1"/>
    <property type="molecule type" value="Genomic_DNA"/>
</dbReference>
<feature type="region of interest" description="Disordered" evidence="1">
    <location>
        <begin position="173"/>
        <end position="195"/>
    </location>
</feature>
<feature type="transmembrane region" description="Helical" evidence="2">
    <location>
        <begin position="147"/>
        <end position="167"/>
    </location>
</feature>
<reference evidence="3" key="1">
    <citation type="submission" date="2020-02" db="EMBL/GenBank/DDBJ databases">
        <authorList>
            <person name="Meier V. D."/>
        </authorList>
    </citation>
    <scope>NUCLEOTIDE SEQUENCE</scope>
    <source>
        <strain evidence="3">AVDCRST_MAG67</strain>
    </source>
</reference>
<evidence type="ECO:0000256" key="2">
    <source>
        <dbReference type="SAM" id="Phobius"/>
    </source>
</evidence>
<name>A0A6J4T201_9ACTN</name>
<proteinExistence type="predicted"/>
<sequence>MAALDTLNDEQRAVLQLLLRQGKSYDDIARLLKSEPAKIRARGRGAVAAVGPETSEISAERRDEISDYLLGQQSASQRAATREYLQSSAAGRSWARAAAASLEPIGGETLPDIPAEREEVAEAFDALQRRTARQEAVKRSSQLGTKLLLAGVGVILGVAVILALSLGDGDDPGPAANTTTTPAATSTTAAVQTTPTGDKFEVVAQGTLAPPDGGDTDAKGQVAIVRFPDNNQFRLALQATGLPPSSRRGSAYGVWLYTSDDKKQFLGFPDARVGNDGRLETVSDLSPETPAYGAVLLTRETADKPTKPGTLVLVARMVTAAEAARQQTQTQTQTQTTPP</sequence>
<dbReference type="InterPro" id="IPR036388">
    <property type="entry name" value="WH-like_DNA-bd_sf"/>
</dbReference>
<evidence type="ECO:0008006" key="4">
    <source>
        <dbReference type="Google" id="ProtNLM"/>
    </source>
</evidence>
<keyword evidence="2" id="KW-0812">Transmembrane</keyword>
<keyword evidence="2" id="KW-1133">Transmembrane helix</keyword>
<evidence type="ECO:0000256" key="1">
    <source>
        <dbReference type="SAM" id="MobiDB-lite"/>
    </source>
</evidence>
<dbReference type="SUPFAM" id="SSF88659">
    <property type="entry name" value="Sigma3 and sigma4 domains of RNA polymerase sigma factors"/>
    <property type="match status" value="1"/>
</dbReference>
<evidence type="ECO:0000313" key="3">
    <source>
        <dbReference type="EMBL" id="CAA9511388.1"/>
    </source>
</evidence>
<dbReference type="InterPro" id="IPR013324">
    <property type="entry name" value="RNA_pol_sigma_r3/r4-like"/>
</dbReference>
<dbReference type="AlphaFoldDB" id="A0A6J4T201"/>